<evidence type="ECO:0000256" key="7">
    <source>
        <dbReference type="SAM" id="SignalP"/>
    </source>
</evidence>
<reference evidence="8 9" key="1">
    <citation type="submission" date="2022-03" db="EMBL/GenBank/DDBJ databases">
        <title>Isotopic signatures of nitrous oxide derived from detoxification processes.</title>
        <authorList>
            <person name="Behrendt U."/>
            <person name="Buchen C."/>
            <person name="Well R."/>
            <person name="Ulrich A."/>
            <person name="Rohe L."/>
            <person name="Kolb S."/>
            <person name="Schloter M."/>
            <person name="Horn M.A."/>
            <person name="Augustin J."/>
        </authorList>
    </citation>
    <scope>NUCLEOTIDE SEQUENCE [LARGE SCALE GENOMIC DNA]</scope>
    <source>
        <strain evidence="8 9">S4-C24</strain>
    </source>
</reference>
<proteinExistence type="inferred from homology"/>
<keyword evidence="3" id="KW-0479">Metal-binding</keyword>
<dbReference type="InterPro" id="IPR006127">
    <property type="entry name" value="ZnuA-like"/>
</dbReference>
<accession>A0ABY3WFR1</accession>
<sequence>MRHSRTTPVLAGLAATALLLSGCAAAGGADQADGTLSVVASTNVYGDLARSIGGDQVEVTSIIDRMAQDPHSYEATARDKLAVSKADLVLENGGGYDTFMHTLADDTGVDHHNIITAVELSPLPGAEDEAPHDPAATDADAGHTGHGHAEHGHGGFNEHVWYDLSTMAKVADTVAAKLSALDPEQADTFKANAGQFQAGLDKLQAEVDGLAAAAGGEAVAATDPVPLHLFDALGLENKTPDDFMEAAEEGSDASPQALKEAEDLVTGGSVRFVAYNEQTEGPQTQRLRLLAEKAGIAVVDFTETLPEGQDYLGWMAANLHAVEKALRG</sequence>
<feature type="signal peptide" evidence="7">
    <location>
        <begin position="1"/>
        <end position="26"/>
    </location>
</feature>
<name>A0ABY3WFR1_9MICC</name>
<dbReference type="RefSeq" id="WP_127511427.1">
    <property type="nucleotide sequence ID" value="NZ_CP093326.1"/>
</dbReference>
<dbReference type="SUPFAM" id="SSF53807">
    <property type="entry name" value="Helical backbone' metal receptor"/>
    <property type="match status" value="1"/>
</dbReference>
<evidence type="ECO:0000256" key="4">
    <source>
        <dbReference type="ARBA" id="ARBA00022729"/>
    </source>
</evidence>
<evidence type="ECO:0000256" key="6">
    <source>
        <dbReference type="SAM" id="MobiDB-lite"/>
    </source>
</evidence>
<dbReference type="Gene3D" id="3.40.50.1980">
    <property type="entry name" value="Nitrogenase molybdenum iron protein domain"/>
    <property type="match status" value="2"/>
</dbReference>
<gene>
    <name evidence="8" type="ORF">MNQ99_07500</name>
</gene>
<feature type="compositionally biased region" description="Basic and acidic residues" evidence="6">
    <location>
        <begin position="140"/>
        <end position="152"/>
    </location>
</feature>
<evidence type="ECO:0000256" key="3">
    <source>
        <dbReference type="ARBA" id="ARBA00022723"/>
    </source>
</evidence>
<dbReference type="PRINTS" id="PR00690">
    <property type="entry name" value="ADHESNFAMILY"/>
</dbReference>
<dbReference type="PROSITE" id="PS51257">
    <property type="entry name" value="PROKAR_LIPOPROTEIN"/>
    <property type="match status" value="1"/>
</dbReference>
<dbReference type="PRINTS" id="PR00691">
    <property type="entry name" value="ADHESINB"/>
</dbReference>
<evidence type="ECO:0000256" key="2">
    <source>
        <dbReference type="ARBA" id="ARBA00022448"/>
    </source>
</evidence>
<dbReference type="InterPro" id="IPR050492">
    <property type="entry name" value="Bact_metal-bind_prot9"/>
</dbReference>
<feature type="chain" id="PRO_5046249833" evidence="7">
    <location>
        <begin position="27"/>
        <end position="328"/>
    </location>
</feature>
<dbReference type="InterPro" id="IPR006129">
    <property type="entry name" value="AdhesinB"/>
</dbReference>
<dbReference type="Pfam" id="PF01297">
    <property type="entry name" value="ZnuA"/>
    <property type="match status" value="1"/>
</dbReference>
<evidence type="ECO:0000313" key="8">
    <source>
        <dbReference type="EMBL" id="UNK47177.1"/>
    </source>
</evidence>
<keyword evidence="4 7" id="KW-0732">Signal</keyword>
<dbReference type="Proteomes" id="UP000829069">
    <property type="component" value="Chromosome"/>
</dbReference>
<dbReference type="InterPro" id="IPR006128">
    <property type="entry name" value="Lipoprotein_PsaA-like"/>
</dbReference>
<dbReference type="PANTHER" id="PTHR42953:SF1">
    <property type="entry name" value="METAL-BINDING PROTEIN HI_0362-RELATED"/>
    <property type="match status" value="1"/>
</dbReference>
<comment type="subcellular location">
    <subcellularLocation>
        <location evidence="1">Cell envelope</location>
    </subcellularLocation>
</comment>
<organism evidence="8 9">
    <name type="scientific">Arthrobacter sulfonylureivorans</name>
    <dbReference type="NCBI Taxonomy" id="2486855"/>
    <lineage>
        <taxon>Bacteria</taxon>
        <taxon>Bacillati</taxon>
        <taxon>Actinomycetota</taxon>
        <taxon>Actinomycetes</taxon>
        <taxon>Micrococcales</taxon>
        <taxon>Micrococcaceae</taxon>
        <taxon>Arthrobacter</taxon>
    </lineage>
</organism>
<evidence type="ECO:0000256" key="5">
    <source>
        <dbReference type="RuleBase" id="RU003512"/>
    </source>
</evidence>
<evidence type="ECO:0000313" key="9">
    <source>
        <dbReference type="Proteomes" id="UP000829069"/>
    </source>
</evidence>
<protein>
    <submittedName>
        <fullName evidence="8">Zinc ABC transporter substrate-binding protein</fullName>
    </submittedName>
</protein>
<dbReference type="EMBL" id="CP093326">
    <property type="protein sequence ID" value="UNK47177.1"/>
    <property type="molecule type" value="Genomic_DNA"/>
</dbReference>
<comment type="similarity">
    <text evidence="5">Belongs to the bacterial solute-binding protein 9 family.</text>
</comment>
<evidence type="ECO:0000256" key="1">
    <source>
        <dbReference type="ARBA" id="ARBA00004196"/>
    </source>
</evidence>
<keyword evidence="9" id="KW-1185">Reference proteome</keyword>
<keyword evidence="2 5" id="KW-0813">Transport</keyword>
<dbReference type="PANTHER" id="PTHR42953">
    <property type="entry name" value="HIGH-AFFINITY ZINC UPTAKE SYSTEM PROTEIN ZNUA-RELATED"/>
    <property type="match status" value="1"/>
</dbReference>
<feature type="region of interest" description="Disordered" evidence="6">
    <location>
        <begin position="124"/>
        <end position="152"/>
    </location>
</feature>